<comment type="similarity">
    <text evidence="1">Belongs to the aspartate/glutamate racemases family.</text>
</comment>
<evidence type="ECO:0000256" key="1">
    <source>
        <dbReference type="ARBA" id="ARBA00007847"/>
    </source>
</evidence>
<dbReference type="PANTHER" id="PTHR21198">
    <property type="entry name" value="GLUTAMATE RACEMASE"/>
    <property type="match status" value="1"/>
</dbReference>
<dbReference type="InterPro" id="IPR004380">
    <property type="entry name" value="Asp_race"/>
</dbReference>
<name>A0A0R2QG24_9ACTN</name>
<evidence type="ECO:0000256" key="2">
    <source>
        <dbReference type="ARBA" id="ARBA00023235"/>
    </source>
</evidence>
<gene>
    <name evidence="3" type="ORF">ABR75_04900</name>
</gene>
<dbReference type="GO" id="GO:0047661">
    <property type="term" value="F:amino-acid racemase activity"/>
    <property type="evidence" value="ECO:0007669"/>
    <property type="project" value="InterPro"/>
</dbReference>
<reference evidence="3 4" key="1">
    <citation type="submission" date="2015-10" db="EMBL/GenBank/DDBJ databases">
        <title>Metagenome-Assembled Genomes uncover a global brackish microbiome.</title>
        <authorList>
            <person name="Hugerth L.W."/>
            <person name="Larsson J."/>
            <person name="Alneberg J."/>
            <person name="Lindh M.V."/>
            <person name="Legrand C."/>
            <person name="Pinhassi J."/>
            <person name="Andersson A.F."/>
        </authorList>
    </citation>
    <scope>NUCLEOTIDE SEQUENCE [LARGE SCALE GENOMIC DNA]</scope>
    <source>
        <strain evidence="3">BACL6 MAG-120924-bin43</strain>
    </source>
</reference>
<sequence>MKILGLLGGMSWESSIEYERLINQAVRNQLGGTSSADLIIRSFNFSDIEALQSAGKWDEAGALLAHAAKNLEKAGAEAVVLCTNTMHVLADYIQREISIPFLHIADATGQAVADKRLKKVLLLGTKYTMEKDFYKGRLTENFGLEVITPSETQRDEIHRVIYEELVRGIIKSSSRSYFMDVISEFTELGVEGVIAGCTEIELLVRAEDLGVAYFPTTSLHSAAAAEFALS</sequence>
<dbReference type="AlphaFoldDB" id="A0A0R2QG24"/>
<dbReference type="SUPFAM" id="SSF53681">
    <property type="entry name" value="Aspartate/glutamate racemase"/>
    <property type="match status" value="2"/>
</dbReference>
<dbReference type="InterPro" id="IPR015942">
    <property type="entry name" value="Asp/Glu/hydantoin_racemase"/>
</dbReference>
<dbReference type="InterPro" id="IPR001920">
    <property type="entry name" value="Asp/Glu_race"/>
</dbReference>
<evidence type="ECO:0008006" key="5">
    <source>
        <dbReference type="Google" id="ProtNLM"/>
    </source>
</evidence>
<dbReference type="PROSITE" id="PS00923">
    <property type="entry name" value="ASP_GLU_RACEMASE_1"/>
    <property type="match status" value="1"/>
</dbReference>
<accession>A0A0R2QG24</accession>
<protein>
    <recommendedName>
        <fullName evidence="5">Racemase</fullName>
    </recommendedName>
</protein>
<dbReference type="Pfam" id="PF01177">
    <property type="entry name" value="Asp_Glu_race"/>
    <property type="match status" value="1"/>
</dbReference>
<dbReference type="Proteomes" id="UP000051017">
    <property type="component" value="Unassembled WGS sequence"/>
</dbReference>
<dbReference type="NCBIfam" id="TIGR00035">
    <property type="entry name" value="asp_race"/>
    <property type="match status" value="1"/>
</dbReference>
<comment type="caution">
    <text evidence="3">The sequence shown here is derived from an EMBL/GenBank/DDBJ whole genome shotgun (WGS) entry which is preliminary data.</text>
</comment>
<evidence type="ECO:0000313" key="4">
    <source>
        <dbReference type="Proteomes" id="UP000051017"/>
    </source>
</evidence>
<organism evidence="3 4">
    <name type="scientific">Acidimicrobiia bacterium BACL6 MAG-120924-bin43</name>
    <dbReference type="NCBI Taxonomy" id="1655583"/>
    <lineage>
        <taxon>Bacteria</taxon>
        <taxon>Bacillati</taxon>
        <taxon>Actinomycetota</taxon>
        <taxon>Acidimicrobiia</taxon>
        <taxon>acIV cluster</taxon>
    </lineage>
</organism>
<dbReference type="PANTHER" id="PTHR21198:SF7">
    <property type="entry name" value="ASPARTATE-GLUTAMATE RACEMASE FAMILY"/>
    <property type="match status" value="1"/>
</dbReference>
<dbReference type="InterPro" id="IPR018187">
    <property type="entry name" value="Asp/Glu_racemase_AS_1"/>
</dbReference>
<evidence type="ECO:0000313" key="3">
    <source>
        <dbReference type="EMBL" id="KRO49295.1"/>
    </source>
</evidence>
<keyword evidence="2" id="KW-0413">Isomerase</keyword>
<dbReference type="Gene3D" id="3.40.50.1860">
    <property type="match status" value="2"/>
</dbReference>
<dbReference type="EMBL" id="LIBJ01000023">
    <property type="protein sequence ID" value="KRO49295.1"/>
    <property type="molecule type" value="Genomic_DNA"/>
</dbReference>
<proteinExistence type="inferred from homology"/>